<keyword evidence="1" id="KW-1133">Transmembrane helix</keyword>
<evidence type="ECO:0000256" key="1">
    <source>
        <dbReference type="SAM" id="Phobius"/>
    </source>
</evidence>
<evidence type="ECO:0000313" key="3">
    <source>
        <dbReference type="Proteomes" id="UP000827185"/>
    </source>
</evidence>
<proteinExistence type="predicted"/>
<dbReference type="EMBL" id="MZ326856">
    <property type="protein sequence ID" value="QYW01807.1"/>
    <property type="molecule type" value="Genomic_DNA"/>
</dbReference>
<protein>
    <submittedName>
        <fullName evidence="2">Uncharacterized protein</fullName>
    </submittedName>
</protein>
<dbReference type="Proteomes" id="UP000827185">
    <property type="component" value="Segment"/>
</dbReference>
<accession>A0AAE7WLR3</accession>
<name>A0AAE7WLR3_9CAUD</name>
<keyword evidence="1" id="KW-0472">Membrane</keyword>
<organism evidence="2 3">
    <name type="scientific">Stenotrophomonas phage Paxi</name>
    <dbReference type="NCBI Taxonomy" id="2859653"/>
    <lineage>
        <taxon>Viruses</taxon>
        <taxon>Duplodnaviria</taxon>
        <taxon>Heunggongvirae</taxon>
        <taxon>Uroviricota</taxon>
        <taxon>Caudoviricetes</taxon>
        <taxon>Schitoviridae</taxon>
        <taxon>Pokkenvirus</taxon>
        <taxon>Pokkenvirus paxi</taxon>
    </lineage>
</organism>
<feature type="transmembrane region" description="Helical" evidence="1">
    <location>
        <begin position="25"/>
        <end position="44"/>
    </location>
</feature>
<sequence>MAVLYWAVLIGGVLPYLFSARSYELVLAGFVLLIVSAYVTYYRLTLKWRPKKEEKSDA</sequence>
<keyword evidence="1" id="KW-0812">Transmembrane</keyword>
<keyword evidence="3" id="KW-1185">Reference proteome</keyword>
<reference evidence="2" key="1">
    <citation type="submission" date="2021-06" db="EMBL/GenBank/DDBJ databases">
        <title>Complete genome sequence of Stenotrophomonas maltophilia phage Paxi.</title>
        <authorList>
            <person name="Jeon E."/>
            <person name="Hudson A."/>
            <person name="Talcott A."/>
            <person name="Clark J."/>
            <person name="Liu M."/>
            <person name="Burrowes B."/>
        </authorList>
    </citation>
    <scope>NUCLEOTIDE SEQUENCE</scope>
</reference>
<gene>
    <name evidence="2" type="ORF">CPT_Paxi_041</name>
</gene>
<evidence type="ECO:0000313" key="2">
    <source>
        <dbReference type="EMBL" id="QYW01807.1"/>
    </source>
</evidence>